<dbReference type="Pfam" id="PF10014">
    <property type="entry name" value="2OG-Fe_Oxy_2"/>
    <property type="match status" value="1"/>
</dbReference>
<evidence type="ECO:0000313" key="1">
    <source>
        <dbReference type="EMBL" id="SOU88286.1"/>
    </source>
</evidence>
<dbReference type="RefSeq" id="WP_172505063.1">
    <property type="nucleotide sequence ID" value="NZ_OENE01000007.1"/>
</dbReference>
<protein>
    <recommendedName>
        <fullName evidence="3">2OG-Fe dioxygenase</fullName>
    </recommendedName>
</protein>
<dbReference type="AlphaFoldDB" id="A0A2I2M6V6"/>
<dbReference type="EMBL" id="OENE01000007">
    <property type="protein sequence ID" value="SOU88286.1"/>
    <property type="molecule type" value="Genomic_DNA"/>
</dbReference>
<proteinExistence type="predicted"/>
<dbReference type="GO" id="GO:0051213">
    <property type="term" value="F:dioxygenase activity"/>
    <property type="evidence" value="ECO:0007669"/>
    <property type="project" value="InterPro"/>
</dbReference>
<evidence type="ECO:0008006" key="3">
    <source>
        <dbReference type="Google" id="ProtNLM"/>
    </source>
</evidence>
<sequence length="314" mass="35991">MITEKEISEQLKRTIKAPIRIGSLTDLAINKADFIVSFKPFFDTDLMDDVYLVKNNQMAFLKSIFIEDRISLEKIHQAYFEGKLSKSVLNPWIDKLSENQKKEFLILSKITRQRNISSFTVEKSVEKSSQKSSEKQTDNLDVKRIEAKSFKQDVSDFRVWKRVFKQASKASVENELFKSLLKQVFLLISEIHPTTQKIKVTSHFMRTISDVQIKGENSPEGVHEDGAKYIVSALVINRTNILGGETQIFEAISEKKDLIFNTVLEEGEFAFQADTGEEKEFGTDLWHYVTPIQPINLAEKGVRDIIGFDIEIVS</sequence>
<gene>
    <name evidence="1" type="ORF">TNO010_150238</name>
</gene>
<name>A0A2I2M6V6_9FLAO</name>
<organism evidence="1 2">
    <name type="scientific">Tenacibaculum finnmarkense genomovar ulcerans</name>
    <dbReference type="NCBI Taxonomy" id="2781388"/>
    <lineage>
        <taxon>Bacteria</taxon>
        <taxon>Pseudomonadati</taxon>
        <taxon>Bacteroidota</taxon>
        <taxon>Flavobacteriia</taxon>
        <taxon>Flavobacteriales</taxon>
        <taxon>Flavobacteriaceae</taxon>
        <taxon>Tenacibaculum</taxon>
        <taxon>Tenacibaculum finnmarkense</taxon>
    </lineage>
</organism>
<accession>A0A2I2M6V6</accession>
<evidence type="ECO:0000313" key="2">
    <source>
        <dbReference type="Proteomes" id="UP000490060"/>
    </source>
</evidence>
<reference evidence="1 2" key="1">
    <citation type="submission" date="2017-11" db="EMBL/GenBank/DDBJ databases">
        <authorList>
            <person name="Duchaud E."/>
        </authorList>
    </citation>
    <scope>NUCLEOTIDE SEQUENCE [LARGE SCALE GENOMIC DNA]</scope>
    <source>
        <strain evidence="1 2">TNO010</strain>
    </source>
</reference>
<dbReference type="Gene3D" id="2.60.120.620">
    <property type="entry name" value="q2cbj1_9rhob like domain"/>
    <property type="match status" value="1"/>
</dbReference>
<dbReference type="InterPro" id="IPR018724">
    <property type="entry name" value="2OG-Fe_dioxygenase"/>
</dbReference>
<dbReference type="Proteomes" id="UP000490060">
    <property type="component" value="Unassembled WGS sequence"/>
</dbReference>